<dbReference type="InterPro" id="IPR000700">
    <property type="entry name" value="PAS-assoc_C"/>
</dbReference>
<dbReference type="EMBL" id="LAZR01002061">
    <property type="protein sequence ID" value="KKN35136.1"/>
    <property type="molecule type" value="Genomic_DNA"/>
</dbReference>
<evidence type="ECO:0000259" key="1">
    <source>
        <dbReference type="PROSITE" id="PS50113"/>
    </source>
</evidence>
<name>A0A0F9SDQ7_9ZZZZ</name>
<sequence>MALIKDITDRKIAEQKLKESKEQFERAYEHETFYKDLFTHDINNILQSIYTSLDIINIQIDSIEDSNKIEPILEIIKE</sequence>
<feature type="domain" description="PAC" evidence="1">
    <location>
        <begin position="1"/>
        <end position="19"/>
    </location>
</feature>
<protein>
    <recommendedName>
        <fullName evidence="1">PAC domain-containing protein</fullName>
    </recommendedName>
</protein>
<dbReference type="AlphaFoldDB" id="A0A0F9SDQ7"/>
<organism evidence="2">
    <name type="scientific">marine sediment metagenome</name>
    <dbReference type="NCBI Taxonomy" id="412755"/>
    <lineage>
        <taxon>unclassified sequences</taxon>
        <taxon>metagenomes</taxon>
        <taxon>ecological metagenomes</taxon>
    </lineage>
</organism>
<proteinExistence type="predicted"/>
<evidence type="ECO:0000313" key="2">
    <source>
        <dbReference type="EMBL" id="KKN35136.1"/>
    </source>
</evidence>
<reference evidence="2" key="1">
    <citation type="journal article" date="2015" name="Nature">
        <title>Complex archaea that bridge the gap between prokaryotes and eukaryotes.</title>
        <authorList>
            <person name="Spang A."/>
            <person name="Saw J.H."/>
            <person name="Jorgensen S.L."/>
            <person name="Zaremba-Niedzwiedzka K."/>
            <person name="Martijn J."/>
            <person name="Lind A.E."/>
            <person name="van Eijk R."/>
            <person name="Schleper C."/>
            <person name="Guy L."/>
            <person name="Ettema T.J."/>
        </authorList>
    </citation>
    <scope>NUCLEOTIDE SEQUENCE</scope>
</reference>
<gene>
    <name evidence="2" type="ORF">LCGC14_0786800</name>
</gene>
<comment type="caution">
    <text evidence="2">The sequence shown here is derived from an EMBL/GenBank/DDBJ whole genome shotgun (WGS) entry which is preliminary data.</text>
</comment>
<accession>A0A0F9SDQ7</accession>
<dbReference type="PROSITE" id="PS50113">
    <property type="entry name" value="PAC"/>
    <property type="match status" value="1"/>
</dbReference>